<evidence type="ECO:0000256" key="1">
    <source>
        <dbReference type="ARBA" id="ARBA00004571"/>
    </source>
</evidence>
<evidence type="ECO:0000313" key="9">
    <source>
        <dbReference type="EMBL" id="BBM46786.1"/>
    </source>
</evidence>
<keyword evidence="7" id="KW-0998">Cell outer membrane</keyword>
<dbReference type="Gene3D" id="2.40.160.60">
    <property type="entry name" value="Outer membrane protein transport protein (OMPP1/FadL/TodX)"/>
    <property type="match status" value="1"/>
</dbReference>
<accession>A0A134ANG6</accession>
<organism evidence="10 11">
    <name type="scientific">Leptotrichia wadei</name>
    <dbReference type="NCBI Taxonomy" id="157687"/>
    <lineage>
        <taxon>Bacteria</taxon>
        <taxon>Fusobacteriati</taxon>
        <taxon>Fusobacteriota</taxon>
        <taxon>Fusobacteriia</taxon>
        <taxon>Fusobacteriales</taxon>
        <taxon>Leptotrichiaceae</taxon>
        <taxon>Leptotrichia</taxon>
    </lineage>
</organism>
<proteinExistence type="inferred from homology"/>
<dbReference type="Pfam" id="PF03349">
    <property type="entry name" value="Toluene_X"/>
    <property type="match status" value="1"/>
</dbReference>
<keyword evidence="11" id="KW-1185">Reference proteome</keyword>
<dbReference type="EMBL" id="LSDD01000029">
    <property type="protein sequence ID" value="KXB69238.1"/>
    <property type="molecule type" value="Genomic_DNA"/>
</dbReference>
<dbReference type="GO" id="GO:0009279">
    <property type="term" value="C:cell outer membrane"/>
    <property type="evidence" value="ECO:0007669"/>
    <property type="project" value="UniProtKB-SubCell"/>
</dbReference>
<dbReference type="Proteomes" id="UP000321397">
    <property type="component" value="Chromosome"/>
</dbReference>
<dbReference type="RefSeq" id="WP_060917380.1">
    <property type="nucleotide sequence ID" value="NZ_AP019834.1"/>
</dbReference>
<keyword evidence="4" id="KW-0812">Transmembrane</keyword>
<keyword evidence="5 8" id="KW-0732">Signal</keyword>
<name>A0A134ANG6_9FUSO</name>
<protein>
    <submittedName>
        <fullName evidence="9">Aromatic hydrocarbon degradation membrane protein</fullName>
    </submittedName>
    <submittedName>
        <fullName evidence="10">Outer membrane protein transport protein, Ompp1/FadL/TodX family</fullName>
    </submittedName>
</protein>
<reference evidence="11" key="2">
    <citation type="submission" date="2016-01" db="EMBL/GenBank/DDBJ databases">
        <authorList>
            <person name="Mitreva M."/>
            <person name="Pepin K.H."/>
            <person name="Mihindukulasuriya K.A."/>
            <person name="Fulton R."/>
            <person name="Fronick C."/>
            <person name="O'Laughlin M."/>
            <person name="Miner T."/>
            <person name="Herter B."/>
            <person name="Rosa B.A."/>
            <person name="Cordes M."/>
            <person name="Tomlinson C."/>
            <person name="Wollam A."/>
            <person name="Palsikar V.B."/>
            <person name="Mardis E.R."/>
            <person name="Wilson R.K."/>
        </authorList>
    </citation>
    <scope>NUCLEOTIDE SEQUENCE [LARGE SCALE GENOMIC DNA]</scope>
    <source>
        <strain evidence="11">KA00185</strain>
    </source>
</reference>
<evidence type="ECO:0000256" key="6">
    <source>
        <dbReference type="ARBA" id="ARBA00023136"/>
    </source>
</evidence>
<evidence type="ECO:0000256" key="5">
    <source>
        <dbReference type="ARBA" id="ARBA00022729"/>
    </source>
</evidence>
<evidence type="ECO:0000256" key="8">
    <source>
        <dbReference type="SAM" id="SignalP"/>
    </source>
</evidence>
<evidence type="ECO:0000256" key="7">
    <source>
        <dbReference type="ARBA" id="ARBA00023237"/>
    </source>
</evidence>
<keyword evidence="6" id="KW-0472">Membrane</keyword>
<keyword evidence="3" id="KW-1134">Transmembrane beta strand</keyword>
<dbReference type="OrthoDB" id="92810at2"/>
<dbReference type="PANTHER" id="PTHR35093">
    <property type="entry name" value="OUTER MEMBRANE PROTEIN NMB0088-RELATED"/>
    <property type="match status" value="1"/>
</dbReference>
<dbReference type="PATRIC" id="fig|157687.3.peg.411"/>
<sequence>MKLKIAILSALTAIFANAASIDYLSNNSASYFQNPSQTGKISVEGIFYNPAGTVFLDDGTYINANLQNSMIDESMTLKGKKLKSHRYAGAPSFNLLYKKNNYSLFGNLSVIAGGATLRYNDGVAGIELAGETFNNITGGRLRAKVTKNRFTGQNRYYQLMLGSAYKFNDTFSMSGGLKYVYAHRKLDGEAQYSYNPLVGAAIGLNKNYLSMNSKRNAEGIGGIIGFDYRPTDTLNFAVKYETPVKLKFKSKAQENNKMLLAGRPLGISFFYPEYADGVHSRRDLPGVLALGISKDVNKWTFSGGYTHYFNKAAKIDRFKYNDGYEVNFGADYRINDKFTWHAGFNYADTGAKKESFSDVEYAINSQIYATGLTYKPTESSEWKFGLAHVNFNSSNGKREKTSLPGITIDKSKVKYDKNVNVFTLGYTHKF</sequence>
<evidence type="ECO:0000313" key="12">
    <source>
        <dbReference type="Proteomes" id="UP000321397"/>
    </source>
</evidence>
<dbReference type="SUPFAM" id="SSF56935">
    <property type="entry name" value="Porins"/>
    <property type="match status" value="1"/>
</dbReference>
<dbReference type="EMBL" id="AP019834">
    <property type="protein sequence ID" value="BBM46786.1"/>
    <property type="molecule type" value="Genomic_DNA"/>
</dbReference>
<feature type="signal peptide" evidence="8">
    <location>
        <begin position="1"/>
        <end position="18"/>
    </location>
</feature>
<dbReference type="PANTHER" id="PTHR35093:SF8">
    <property type="entry name" value="OUTER MEMBRANE PROTEIN NMB0088-RELATED"/>
    <property type="match status" value="1"/>
</dbReference>
<reference evidence="10" key="1">
    <citation type="submission" date="2016-01" db="EMBL/GenBank/DDBJ databases">
        <authorList>
            <person name="Oliw E.H."/>
        </authorList>
    </citation>
    <scope>NUCLEOTIDE SEQUENCE [LARGE SCALE GENOMIC DNA]</scope>
    <source>
        <strain evidence="10">KA00185</strain>
    </source>
</reference>
<evidence type="ECO:0000256" key="2">
    <source>
        <dbReference type="ARBA" id="ARBA00008163"/>
    </source>
</evidence>
<dbReference type="GO" id="GO:0015483">
    <property type="term" value="F:long-chain fatty acid transporting porin activity"/>
    <property type="evidence" value="ECO:0007669"/>
    <property type="project" value="TreeGrafter"/>
</dbReference>
<comment type="similarity">
    <text evidence="2">Belongs to the OmpP1/FadL family.</text>
</comment>
<feature type="chain" id="PRO_5044548525" evidence="8">
    <location>
        <begin position="19"/>
        <end position="430"/>
    </location>
</feature>
<dbReference type="InterPro" id="IPR005017">
    <property type="entry name" value="OMPP1/FadL/TodX"/>
</dbReference>
<evidence type="ECO:0000313" key="10">
    <source>
        <dbReference type="EMBL" id="KXB69238.1"/>
    </source>
</evidence>
<evidence type="ECO:0000256" key="3">
    <source>
        <dbReference type="ARBA" id="ARBA00022452"/>
    </source>
</evidence>
<dbReference type="Proteomes" id="UP000070483">
    <property type="component" value="Unassembled WGS sequence"/>
</dbReference>
<reference evidence="9 12" key="3">
    <citation type="submission" date="2019-07" db="EMBL/GenBank/DDBJ databases">
        <title>Complete Genome Sequence of Leptotrichia wadei Strain JMUB3933.</title>
        <authorList>
            <person name="Watanabe S."/>
            <person name="Cui L."/>
        </authorList>
    </citation>
    <scope>NUCLEOTIDE SEQUENCE [LARGE SCALE GENOMIC DNA]</scope>
    <source>
        <strain evidence="9 12">JMUB3933</strain>
    </source>
</reference>
<gene>
    <name evidence="10" type="ORF">HMPREF3180_00409</name>
    <name evidence="9" type="ORF">JMUB3933_0273</name>
</gene>
<dbReference type="AlphaFoldDB" id="A0A134ANG6"/>
<dbReference type="STRING" id="157687.HMPREF3180_00409"/>
<comment type="subcellular location">
    <subcellularLocation>
        <location evidence="1">Cell outer membrane</location>
        <topology evidence="1">Multi-pass membrane protein</topology>
    </subcellularLocation>
</comment>
<evidence type="ECO:0000256" key="4">
    <source>
        <dbReference type="ARBA" id="ARBA00022692"/>
    </source>
</evidence>
<evidence type="ECO:0000313" key="11">
    <source>
        <dbReference type="Proteomes" id="UP000070483"/>
    </source>
</evidence>